<evidence type="ECO:0000256" key="1">
    <source>
        <dbReference type="SAM" id="Phobius"/>
    </source>
</evidence>
<dbReference type="Pfam" id="PF10825">
    <property type="entry name" value="DUF2752"/>
    <property type="match status" value="1"/>
</dbReference>
<dbReference type="Proteomes" id="UP000643403">
    <property type="component" value="Unassembled WGS sequence"/>
</dbReference>
<keyword evidence="1" id="KW-0812">Transmembrane</keyword>
<feature type="transmembrane region" description="Helical" evidence="1">
    <location>
        <begin position="67"/>
        <end position="90"/>
    </location>
</feature>
<keyword evidence="1" id="KW-0472">Membrane</keyword>
<dbReference type="InterPro" id="IPR021215">
    <property type="entry name" value="DUF2752"/>
</dbReference>
<feature type="transmembrane region" description="Helical" evidence="1">
    <location>
        <begin position="111"/>
        <end position="134"/>
    </location>
</feature>
<gene>
    <name evidence="2" type="ORF">GCM10008101_18510</name>
</gene>
<name>A0ABQ3C1X0_9GAMM</name>
<proteinExistence type="predicted"/>
<accession>A0ABQ3C1X0</accession>
<keyword evidence="1" id="KW-1133">Transmembrane helix</keyword>
<feature type="transmembrane region" description="Helical" evidence="1">
    <location>
        <begin position="9"/>
        <end position="26"/>
    </location>
</feature>
<comment type="caution">
    <text evidence="2">The sequence shown here is derived from an EMBL/GenBank/DDBJ whole genome shotgun (WGS) entry which is preliminary data.</text>
</comment>
<protein>
    <submittedName>
        <fullName evidence="2">Membrane protein</fullName>
    </submittedName>
</protein>
<keyword evidence="3" id="KW-1185">Reference proteome</keyword>
<evidence type="ECO:0000313" key="2">
    <source>
        <dbReference type="EMBL" id="GGZ65052.1"/>
    </source>
</evidence>
<evidence type="ECO:0000313" key="3">
    <source>
        <dbReference type="Proteomes" id="UP000643403"/>
    </source>
</evidence>
<dbReference type="EMBL" id="BMXY01000002">
    <property type="protein sequence ID" value="GGZ65052.1"/>
    <property type="molecule type" value="Genomic_DNA"/>
</dbReference>
<reference evidence="3" key="1">
    <citation type="journal article" date="2019" name="Int. J. Syst. Evol. Microbiol.">
        <title>The Global Catalogue of Microorganisms (GCM) 10K type strain sequencing project: providing services to taxonomists for standard genome sequencing and annotation.</title>
        <authorList>
            <consortium name="The Broad Institute Genomics Platform"/>
            <consortium name="The Broad Institute Genome Sequencing Center for Infectious Disease"/>
            <person name="Wu L."/>
            <person name="Ma J."/>
        </authorList>
    </citation>
    <scope>NUCLEOTIDE SEQUENCE [LARGE SCALE GENOMIC DNA]</scope>
    <source>
        <strain evidence="3">KCTC 22558</strain>
    </source>
</reference>
<organism evidence="2 3">
    <name type="scientific">Cognatilysobacter xinjiangensis</name>
    <dbReference type="NCBI Taxonomy" id="546892"/>
    <lineage>
        <taxon>Bacteria</taxon>
        <taxon>Pseudomonadati</taxon>
        <taxon>Pseudomonadota</taxon>
        <taxon>Gammaproteobacteria</taxon>
        <taxon>Lysobacterales</taxon>
        <taxon>Lysobacteraceae</taxon>
        <taxon>Cognatilysobacter</taxon>
    </lineage>
</organism>
<sequence length="136" mass="14437">MIATRSRNALVATASAVALLGVWLLWRFDPNAPGNPFLPCLFRMATGLYCPGCGLTRMLHALVHGDIARAASMNVLALAGLPVLGAIALNEMRGRTLLRGAVARFAYNGRFWMVAALAFGIARNLPFAPFTALAPG</sequence>